<accession>A0A3D8P9G5</accession>
<feature type="non-terminal residue" evidence="1">
    <location>
        <position position="67"/>
    </location>
</feature>
<dbReference type="EMBL" id="QFCQ01000070">
    <property type="protein sequence ID" value="RDW12716.1"/>
    <property type="molecule type" value="Genomic_DNA"/>
</dbReference>
<keyword evidence="2" id="KW-1185">Reference proteome</keyword>
<evidence type="ECO:0000313" key="1">
    <source>
        <dbReference type="EMBL" id="RDW12716.1"/>
    </source>
</evidence>
<sequence length="67" mass="6416">MLPAGNVLGKIAAGGIRPAAAGPGARCGAPMAIRDDAGAAAAAGPGFQCRFILFSMRSSTTPGSASV</sequence>
<protein>
    <submittedName>
        <fullName evidence="1">Uncharacterized protein</fullName>
    </submittedName>
</protein>
<evidence type="ECO:0000313" key="2">
    <source>
        <dbReference type="Proteomes" id="UP000256679"/>
    </source>
</evidence>
<proteinExistence type="predicted"/>
<name>A0A3D8P9G5_9RHOB</name>
<dbReference type="Proteomes" id="UP000256679">
    <property type="component" value="Unassembled WGS sequence"/>
</dbReference>
<reference evidence="1 2" key="1">
    <citation type="submission" date="2018-05" db="EMBL/GenBank/DDBJ databases">
        <title>Whole genome sequencing of Paracoccus thiocyanatus SST.</title>
        <authorList>
            <person name="Ghosh W."/>
            <person name="Rameez M.J."/>
            <person name="Roy C."/>
        </authorList>
    </citation>
    <scope>NUCLEOTIDE SEQUENCE [LARGE SCALE GENOMIC DNA]</scope>
    <source>
        <strain evidence="1 2">SST</strain>
    </source>
</reference>
<gene>
    <name evidence="1" type="ORF">DIE28_12045</name>
</gene>
<organism evidence="1 2">
    <name type="scientific">Paracoccus thiocyanatus</name>
    <dbReference type="NCBI Taxonomy" id="34006"/>
    <lineage>
        <taxon>Bacteria</taxon>
        <taxon>Pseudomonadati</taxon>
        <taxon>Pseudomonadota</taxon>
        <taxon>Alphaproteobacteria</taxon>
        <taxon>Rhodobacterales</taxon>
        <taxon>Paracoccaceae</taxon>
        <taxon>Paracoccus</taxon>
    </lineage>
</organism>
<dbReference type="AlphaFoldDB" id="A0A3D8P9G5"/>
<comment type="caution">
    <text evidence="1">The sequence shown here is derived from an EMBL/GenBank/DDBJ whole genome shotgun (WGS) entry which is preliminary data.</text>
</comment>